<feature type="region of interest" description="Disordered" evidence="1">
    <location>
        <begin position="76"/>
        <end position="96"/>
    </location>
</feature>
<name>A0ABQ9Z0S6_9CRUS</name>
<proteinExistence type="predicted"/>
<protein>
    <submittedName>
        <fullName evidence="2">Uncharacterized protein</fullName>
    </submittedName>
</protein>
<evidence type="ECO:0000256" key="1">
    <source>
        <dbReference type="SAM" id="MobiDB-lite"/>
    </source>
</evidence>
<reference evidence="2 3" key="1">
    <citation type="journal article" date="2023" name="Nucleic Acids Res.">
        <title>The hologenome of Daphnia magna reveals possible DNA methylation and microbiome-mediated evolution of the host genome.</title>
        <authorList>
            <person name="Chaturvedi A."/>
            <person name="Li X."/>
            <person name="Dhandapani V."/>
            <person name="Marshall H."/>
            <person name="Kissane S."/>
            <person name="Cuenca-Cambronero M."/>
            <person name="Asole G."/>
            <person name="Calvet F."/>
            <person name="Ruiz-Romero M."/>
            <person name="Marangio P."/>
            <person name="Guigo R."/>
            <person name="Rago D."/>
            <person name="Mirbahai L."/>
            <person name="Eastwood N."/>
            <person name="Colbourne J.K."/>
            <person name="Zhou J."/>
            <person name="Mallon E."/>
            <person name="Orsini L."/>
        </authorList>
    </citation>
    <scope>NUCLEOTIDE SEQUENCE [LARGE SCALE GENOMIC DNA]</scope>
    <source>
        <strain evidence="2">LRV0_1</strain>
    </source>
</reference>
<sequence length="117" mass="13636">MDVMDNLKCLVAMFTFSVTRVARSASIGLIHGVGRDQRKKLIKELRYETRTQVGRDQRKKLIKEFFWFCQVCGKNTKKNTQNDEDEREAEKRESSKVADELRSVGRVVLIDLKIEID</sequence>
<organism evidence="2 3">
    <name type="scientific">Daphnia magna</name>
    <dbReference type="NCBI Taxonomy" id="35525"/>
    <lineage>
        <taxon>Eukaryota</taxon>
        <taxon>Metazoa</taxon>
        <taxon>Ecdysozoa</taxon>
        <taxon>Arthropoda</taxon>
        <taxon>Crustacea</taxon>
        <taxon>Branchiopoda</taxon>
        <taxon>Diplostraca</taxon>
        <taxon>Cladocera</taxon>
        <taxon>Anomopoda</taxon>
        <taxon>Daphniidae</taxon>
        <taxon>Daphnia</taxon>
    </lineage>
</organism>
<comment type="caution">
    <text evidence="2">The sequence shown here is derived from an EMBL/GenBank/DDBJ whole genome shotgun (WGS) entry which is preliminary data.</text>
</comment>
<accession>A0ABQ9Z0S6</accession>
<evidence type="ECO:0000313" key="3">
    <source>
        <dbReference type="Proteomes" id="UP001234178"/>
    </source>
</evidence>
<keyword evidence="3" id="KW-1185">Reference proteome</keyword>
<gene>
    <name evidence="2" type="ORF">OUZ56_011666</name>
</gene>
<evidence type="ECO:0000313" key="2">
    <source>
        <dbReference type="EMBL" id="KAK4006512.1"/>
    </source>
</evidence>
<dbReference type="EMBL" id="JAOYFB010000002">
    <property type="protein sequence ID" value="KAK4006512.1"/>
    <property type="molecule type" value="Genomic_DNA"/>
</dbReference>
<dbReference type="Proteomes" id="UP001234178">
    <property type="component" value="Unassembled WGS sequence"/>
</dbReference>